<protein>
    <submittedName>
        <fullName evidence="1">Uncharacterized protein</fullName>
    </submittedName>
</protein>
<evidence type="ECO:0000313" key="1">
    <source>
        <dbReference type="EMBL" id="SDW69169.1"/>
    </source>
</evidence>
<reference evidence="1 2" key="1">
    <citation type="submission" date="2016-10" db="EMBL/GenBank/DDBJ databases">
        <authorList>
            <person name="Varghese N."/>
            <person name="Submissions S."/>
        </authorList>
    </citation>
    <scope>NUCLEOTIDE SEQUENCE [LARGE SCALE GENOMIC DNA]</scope>
    <source>
        <strain evidence="1 2">DSM 25353</strain>
    </source>
</reference>
<accession>A0A8X8IE05</accession>
<sequence>MYKPDAAGVSEICDMKKTLLLFFLLHFSLLGLSQKTDSTKTLVTGSVSVTNNGISTVPTFSLEKPAAIFNLSVRRNRFSFEPELAFGFKDAKPWYFVFWFRYKLVETAKFNMGVGFHPGFVFSTTNILDNGVNKEYFTTSRFFVGELTPSYALSKNTSIGFNYLHARGYNSDLRQLNFLGLSCNFSNIGLGNRFFIKAVPQVYYLKTDDTDGVYLTSTFTFAKRGCPFSVSSVMNKTLRTTIPGDDFLWNISLTYSY</sequence>
<dbReference type="Proteomes" id="UP000198711">
    <property type="component" value="Unassembled WGS sequence"/>
</dbReference>
<comment type="caution">
    <text evidence="1">The sequence shown here is derived from an EMBL/GenBank/DDBJ whole genome shotgun (WGS) entry which is preliminary data.</text>
</comment>
<name>A0A8X8IE05_9BACT</name>
<proteinExistence type="predicted"/>
<gene>
    <name evidence="1" type="ORF">SAMN05444410_10520</name>
</gene>
<organism evidence="1 2">
    <name type="scientific">Hydrobacter penzbergensis</name>
    <dbReference type="NCBI Taxonomy" id="1235997"/>
    <lineage>
        <taxon>Bacteria</taxon>
        <taxon>Pseudomonadati</taxon>
        <taxon>Bacteroidota</taxon>
        <taxon>Chitinophagia</taxon>
        <taxon>Chitinophagales</taxon>
        <taxon>Chitinophagaceae</taxon>
        <taxon>Hydrobacter</taxon>
    </lineage>
</organism>
<evidence type="ECO:0000313" key="2">
    <source>
        <dbReference type="Proteomes" id="UP000198711"/>
    </source>
</evidence>
<keyword evidence="2" id="KW-1185">Reference proteome</keyword>
<dbReference type="AlphaFoldDB" id="A0A8X8IE05"/>
<dbReference type="EMBL" id="FNNO01000005">
    <property type="protein sequence ID" value="SDW69169.1"/>
    <property type="molecule type" value="Genomic_DNA"/>
</dbReference>